<dbReference type="InterPro" id="IPR000835">
    <property type="entry name" value="HTH_MarR-typ"/>
</dbReference>
<dbReference type="GO" id="GO:0003700">
    <property type="term" value="F:DNA-binding transcription factor activity"/>
    <property type="evidence" value="ECO:0007669"/>
    <property type="project" value="InterPro"/>
</dbReference>
<comment type="caution">
    <text evidence="2">The sequence shown here is derived from an EMBL/GenBank/DDBJ whole genome shotgun (WGS) entry which is preliminary data.</text>
</comment>
<dbReference type="AlphaFoldDB" id="A0A2U1FQ16"/>
<feature type="domain" description="HTH marR-type" evidence="1">
    <location>
        <begin position="38"/>
        <end position="140"/>
    </location>
</feature>
<evidence type="ECO:0000259" key="1">
    <source>
        <dbReference type="SMART" id="SM00347"/>
    </source>
</evidence>
<dbReference type="Pfam" id="PF12802">
    <property type="entry name" value="MarR_2"/>
    <property type="match status" value="1"/>
</dbReference>
<evidence type="ECO:0000313" key="2">
    <source>
        <dbReference type="EMBL" id="PVZ14160.1"/>
    </source>
</evidence>
<protein>
    <submittedName>
        <fullName evidence="2">MarR family protein</fullName>
    </submittedName>
</protein>
<organism evidence="2 3">
    <name type="scientific">Actinomycetospora cinnamomea</name>
    <dbReference type="NCBI Taxonomy" id="663609"/>
    <lineage>
        <taxon>Bacteria</taxon>
        <taxon>Bacillati</taxon>
        <taxon>Actinomycetota</taxon>
        <taxon>Actinomycetes</taxon>
        <taxon>Pseudonocardiales</taxon>
        <taxon>Pseudonocardiaceae</taxon>
        <taxon>Actinomycetospora</taxon>
    </lineage>
</organism>
<dbReference type="SUPFAM" id="SSF46785">
    <property type="entry name" value="Winged helix' DNA-binding domain"/>
    <property type="match status" value="1"/>
</dbReference>
<dbReference type="SMART" id="SM00347">
    <property type="entry name" value="HTH_MARR"/>
    <property type="match status" value="1"/>
</dbReference>
<dbReference type="InterPro" id="IPR036388">
    <property type="entry name" value="WH-like_DNA-bd_sf"/>
</dbReference>
<sequence length="191" mass="21617">MTMSAVERVDDEAARATDELLTLLLDDLGPTLQRYRDEVARRLGLSPAELLCLDLCRRHGTMTSNRIGQQLGLTRSAVWKLLHRLEKAGHIDRRAPQGREQEVEVRLRPHARRDAVLADLRATLRRRVTDLVVDHDLRDRRHAAVAIALVGMANRLFSQAQTLADAAANERLLAARRRARAADTSTPWWAR</sequence>
<name>A0A2U1FQ16_9PSEU</name>
<evidence type="ECO:0000313" key="3">
    <source>
        <dbReference type="Proteomes" id="UP000245639"/>
    </source>
</evidence>
<gene>
    <name evidence="2" type="ORF">C8D89_10124</name>
</gene>
<dbReference type="InterPro" id="IPR036390">
    <property type="entry name" value="WH_DNA-bd_sf"/>
</dbReference>
<keyword evidence="3" id="KW-1185">Reference proteome</keyword>
<reference evidence="2 3" key="1">
    <citation type="submission" date="2018-04" db="EMBL/GenBank/DDBJ databases">
        <title>Genomic Encyclopedia of Type Strains, Phase IV (KMG-IV): sequencing the most valuable type-strain genomes for metagenomic binning, comparative biology and taxonomic classification.</title>
        <authorList>
            <person name="Goeker M."/>
        </authorList>
    </citation>
    <scope>NUCLEOTIDE SEQUENCE [LARGE SCALE GENOMIC DNA]</scope>
    <source>
        <strain evidence="2 3">DSM 45771</strain>
    </source>
</reference>
<accession>A0A2U1FQ16</accession>
<dbReference type="EMBL" id="QEKW01000001">
    <property type="protein sequence ID" value="PVZ14160.1"/>
    <property type="molecule type" value="Genomic_DNA"/>
</dbReference>
<proteinExistence type="predicted"/>
<dbReference type="Gene3D" id="1.10.10.10">
    <property type="entry name" value="Winged helix-like DNA-binding domain superfamily/Winged helix DNA-binding domain"/>
    <property type="match status" value="1"/>
</dbReference>
<dbReference type="Proteomes" id="UP000245639">
    <property type="component" value="Unassembled WGS sequence"/>
</dbReference>